<evidence type="ECO:0000313" key="8">
    <source>
        <dbReference type="EMBL" id="MBE8718081.1"/>
    </source>
</evidence>
<evidence type="ECO:0000256" key="1">
    <source>
        <dbReference type="ARBA" id="ARBA00022598"/>
    </source>
</evidence>
<dbReference type="InterPro" id="IPR043938">
    <property type="entry name" value="Ligase_CoA_dom"/>
</dbReference>
<evidence type="ECO:0000256" key="3">
    <source>
        <dbReference type="ARBA" id="ARBA00022840"/>
    </source>
</evidence>
<comment type="similarity">
    <text evidence="4">In the N-terminal section; belongs to the acetate CoA ligase alpha subunit family.</text>
</comment>
<dbReference type="SUPFAM" id="SSF51735">
    <property type="entry name" value="NAD(P)-binding Rossmann-fold domains"/>
    <property type="match status" value="1"/>
</dbReference>
<protein>
    <submittedName>
        <fullName evidence="8">GNAT family N-acetyltransferase</fullName>
    </submittedName>
</protein>
<dbReference type="Gene3D" id="3.40.50.720">
    <property type="entry name" value="NAD(P)-binding Rossmann-like Domain"/>
    <property type="match status" value="1"/>
</dbReference>
<dbReference type="InterPro" id="IPR013815">
    <property type="entry name" value="ATP_grasp_subdomain_1"/>
</dbReference>
<organism evidence="8 9">
    <name type="scientific">Cellvibrio polysaccharolyticus</name>
    <dbReference type="NCBI Taxonomy" id="2082724"/>
    <lineage>
        <taxon>Bacteria</taxon>
        <taxon>Pseudomonadati</taxon>
        <taxon>Pseudomonadota</taxon>
        <taxon>Gammaproteobacteria</taxon>
        <taxon>Cellvibrionales</taxon>
        <taxon>Cellvibrionaceae</taxon>
        <taxon>Cellvibrio</taxon>
    </lineage>
</organism>
<dbReference type="SUPFAM" id="SSF55729">
    <property type="entry name" value="Acyl-CoA N-acyltransferases (Nat)"/>
    <property type="match status" value="1"/>
</dbReference>
<dbReference type="Pfam" id="PF13549">
    <property type="entry name" value="ATP-grasp_5"/>
    <property type="match status" value="1"/>
</dbReference>
<keyword evidence="3 5" id="KW-0067">ATP-binding</keyword>
<dbReference type="GO" id="GO:0046872">
    <property type="term" value="F:metal ion binding"/>
    <property type="evidence" value="ECO:0007669"/>
    <property type="project" value="InterPro"/>
</dbReference>
<dbReference type="PROSITE" id="PS50975">
    <property type="entry name" value="ATP_GRASP"/>
    <property type="match status" value="1"/>
</dbReference>
<dbReference type="SUPFAM" id="SSF52210">
    <property type="entry name" value="Succinyl-CoA synthetase domains"/>
    <property type="match status" value="2"/>
</dbReference>
<dbReference type="InterPro" id="IPR051538">
    <property type="entry name" value="Acyl-CoA_Synth/Transferase"/>
</dbReference>
<dbReference type="EMBL" id="PRDL01000001">
    <property type="protein sequence ID" value="MBE8718081.1"/>
    <property type="molecule type" value="Genomic_DNA"/>
</dbReference>
<dbReference type="InterPro" id="IPR000182">
    <property type="entry name" value="GNAT_dom"/>
</dbReference>
<dbReference type="PANTHER" id="PTHR43334">
    <property type="entry name" value="ACETATE--COA LIGASE [ADP-FORMING]"/>
    <property type="match status" value="1"/>
</dbReference>
<evidence type="ECO:0000256" key="2">
    <source>
        <dbReference type="ARBA" id="ARBA00022741"/>
    </source>
</evidence>
<dbReference type="GO" id="GO:0005524">
    <property type="term" value="F:ATP binding"/>
    <property type="evidence" value="ECO:0007669"/>
    <property type="project" value="UniProtKB-UniRule"/>
</dbReference>
<dbReference type="Gene3D" id="3.40.630.30">
    <property type="match status" value="1"/>
</dbReference>
<comment type="caution">
    <text evidence="8">The sequence shown here is derived from an EMBL/GenBank/DDBJ whole genome shotgun (WGS) entry which is preliminary data.</text>
</comment>
<dbReference type="InterPro" id="IPR016181">
    <property type="entry name" value="Acyl_CoA_acyltransferase"/>
</dbReference>
<dbReference type="SUPFAM" id="SSF56059">
    <property type="entry name" value="Glutathione synthetase ATP-binding domain-like"/>
    <property type="match status" value="1"/>
</dbReference>
<feature type="domain" description="N-acetyltransferase" evidence="7">
    <location>
        <begin position="737"/>
        <end position="893"/>
    </location>
</feature>
<dbReference type="AlphaFoldDB" id="A0A928V3G8"/>
<evidence type="ECO:0000259" key="6">
    <source>
        <dbReference type="PROSITE" id="PS50975"/>
    </source>
</evidence>
<dbReference type="FunFam" id="3.30.1490.20:FF:000020">
    <property type="entry name" value="Protein lysine acetyltransferase"/>
    <property type="match status" value="1"/>
</dbReference>
<dbReference type="Pfam" id="PF13302">
    <property type="entry name" value="Acetyltransf_3"/>
    <property type="match status" value="1"/>
</dbReference>
<dbReference type="Gene3D" id="3.30.1490.20">
    <property type="entry name" value="ATP-grasp fold, A domain"/>
    <property type="match status" value="1"/>
</dbReference>
<keyword evidence="2 5" id="KW-0547">Nucleotide-binding</keyword>
<dbReference type="Pfam" id="PF13607">
    <property type="entry name" value="Succ_CoA_lig"/>
    <property type="match status" value="1"/>
</dbReference>
<name>A0A928V3G8_9GAMM</name>
<dbReference type="Gene3D" id="3.30.470.20">
    <property type="entry name" value="ATP-grasp fold, B domain"/>
    <property type="match status" value="1"/>
</dbReference>
<dbReference type="PROSITE" id="PS51186">
    <property type="entry name" value="GNAT"/>
    <property type="match status" value="1"/>
</dbReference>
<evidence type="ECO:0000256" key="4">
    <source>
        <dbReference type="ARBA" id="ARBA00060888"/>
    </source>
</evidence>
<dbReference type="InterPro" id="IPR016102">
    <property type="entry name" value="Succinyl-CoA_synth-like"/>
</dbReference>
<accession>A0A928V3G8</accession>
<dbReference type="SMART" id="SM00881">
    <property type="entry name" value="CoA_binding"/>
    <property type="match status" value="1"/>
</dbReference>
<dbReference type="GO" id="GO:0016747">
    <property type="term" value="F:acyltransferase activity, transferring groups other than amino-acyl groups"/>
    <property type="evidence" value="ECO:0007669"/>
    <property type="project" value="InterPro"/>
</dbReference>
<evidence type="ECO:0000313" key="9">
    <source>
        <dbReference type="Proteomes" id="UP000652567"/>
    </source>
</evidence>
<dbReference type="Pfam" id="PF13380">
    <property type="entry name" value="CoA_binding_2"/>
    <property type="match status" value="1"/>
</dbReference>
<keyword evidence="1" id="KW-0436">Ligase</keyword>
<dbReference type="InterPro" id="IPR011761">
    <property type="entry name" value="ATP-grasp"/>
</dbReference>
<dbReference type="Proteomes" id="UP000652567">
    <property type="component" value="Unassembled WGS sequence"/>
</dbReference>
<dbReference type="Pfam" id="PF19045">
    <property type="entry name" value="Ligase_CoA_2"/>
    <property type="match status" value="1"/>
</dbReference>
<reference evidence="8" key="1">
    <citation type="submission" date="2018-07" db="EMBL/GenBank/DDBJ databases">
        <title>Genome assembly of strain Ka43.</title>
        <authorList>
            <person name="Kukolya J."/>
            <person name="Nagy I."/>
            <person name="Horvath B."/>
            <person name="Toth A."/>
        </authorList>
    </citation>
    <scope>NUCLEOTIDE SEQUENCE</scope>
    <source>
        <strain evidence="8">KB43</strain>
    </source>
</reference>
<feature type="domain" description="ATP-grasp" evidence="6">
    <location>
        <begin position="500"/>
        <end position="536"/>
    </location>
</feature>
<dbReference type="Gene3D" id="3.40.50.261">
    <property type="entry name" value="Succinyl-CoA synthetase domains"/>
    <property type="match status" value="2"/>
</dbReference>
<keyword evidence="9" id="KW-1185">Reference proteome</keyword>
<gene>
    <name evidence="8" type="ORF">C4F51_12880</name>
</gene>
<dbReference type="RefSeq" id="WP_193910362.1">
    <property type="nucleotide sequence ID" value="NZ_PRDL01000001.1"/>
</dbReference>
<dbReference type="InterPro" id="IPR032875">
    <property type="entry name" value="Succ_CoA_lig_flav_dom"/>
</dbReference>
<dbReference type="InterPro" id="IPR036291">
    <property type="entry name" value="NAD(P)-bd_dom_sf"/>
</dbReference>
<dbReference type="InterPro" id="IPR003781">
    <property type="entry name" value="CoA-bd"/>
</dbReference>
<evidence type="ECO:0000259" key="7">
    <source>
        <dbReference type="PROSITE" id="PS51186"/>
    </source>
</evidence>
<proteinExistence type="inferred from homology"/>
<dbReference type="PANTHER" id="PTHR43334:SF1">
    <property type="entry name" value="3-HYDROXYPROPIONATE--COA LIGASE [ADP-FORMING]"/>
    <property type="match status" value="1"/>
</dbReference>
<dbReference type="GO" id="GO:0043758">
    <property type="term" value="F:acetate-CoA ligase (ADP-forming) activity"/>
    <property type="evidence" value="ECO:0007669"/>
    <property type="project" value="InterPro"/>
</dbReference>
<sequence>MSLQHIEQLLKPRSIAVIGASNQPTRTGYVVMRNLLQGRFDGPIMPVTPHHKAVNGVLAYRSIEELPEAPDLAIICTRASRVPAIILQLGRKGTRSAIVIAAGLDTLHTAQGTNLQQQMLEIARQSGVRVLGPNCLGIIVPGLGLNASCSHTSATVGKIAFVSQSSGVFLTLLDWARRRRIGFSHFISLGDGVDVDFDDVIDYLGRDAKTQAILLYLDDIQDGRRFMSAARAASFNKPILVIKSGTNTEITAMTSRCDVSEIGDDAVYSAAFRRAGMLRVGDLRELMAAVETLAYGKPVTGEHLAILSNGNGASAMAIDALLQRGGRLATLEPEIIEQLQTIIHSGGRAFNPVNMLGDALPEQYGKVLSVLLQSKRIDNLLIMHAPSGLSSPTAYAQEVIRTFESHKGRKPNLLVNWMGEDAAVKARQLFAEAGVASFRTPEGAIGAFMHMVEYRRNQKLLSETPDSVSDAIPHHPELAGVIISRALAEQRLHLNGQESAELLNAYGISTIPTKTAATVAEAVAQAEALGFPVALKIVVPDIPLKSDSGGVVLNLNSRQEVEDAANASLQRVQSLFPDATFSGFTLQTMARRTGAHLLRIQVQTDPVFGPVIILGEAGPVWNIHRNAVVALPPLNMALSRYLVIQALAEGKIREQQWHSTLDRQALCILLTKISQIIVDHENVVGLTINPVLAMANEMVALDVSVDVAPLSATRALAIRPYPKELEEIFVLQDGREVLLRPIRPEDETRHQAFDQALSRDDRYKRYFGEMPRFSHEQMARFTQIDYAREMAFIAVENAGSAAEEILGVVHAQRDPDNTEAEFAIAVRSDNKYLGLGYRLMQKMIDYCRDQNTLTLTGVTMLENGGMANLARKLGFTVKYLRDDGVIDMHMDLQAAPAAEE</sequence>
<evidence type="ECO:0000256" key="5">
    <source>
        <dbReference type="PROSITE-ProRule" id="PRU00409"/>
    </source>
</evidence>